<proteinExistence type="predicted"/>
<reference evidence="1" key="1">
    <citation type="submission" date="2020-05" db="EMBL/GenBank/DDBJ databases">
        <authorList>
            <person name="Chiriac C."/>
            <person name="Salcher M."/>
            <person name="Ghai R."/>
            <person name="Kavagutti S V."/>
        </authorList>
    </citation>
    <scope>NUCLEOTIDE SEQUENCE</scope>
</reference>
<evidence type="ECO:0000313" key="1">
    <source>
        <dbReference type="EMBL" id="CAB4218801.1"/>
    </source>
</evidence>
<dbReference type="Pfam" id="PF04404">
    <property type="entry name" value="ERF"/>
    <property type="match status" value="1"/>
</dbReference>
<accession>A0A6J5SVZ3</accession>
<protein>
    <submittedName>
        <fullName evidence="1">Essential recombination function protein</fullName>
    </submittedName>
</protein>
<organism evidence="1">
    <name type="scientific">uncultured Caudovirales phage</name>
    <dbReference type="NCBI Taxonomy" id="2100421"/>
    <lineage>
        <taxon>Viruses</taxon>
        <taxon>Duplodnaviria</taxon>
        <taxon>Heunggongvirae</taxon>
        <taxon>Uroviricota</taxon>
        <taxon>Caudoviricetes</taxon>
        <taxon>Peduoviridae</taxon>
        <taxon>Maltschvirus</taxon>
        <taxon>Maltschvirus maltsch</taxon>
    </lineage>
</organism>
<dbReference type="InterPro" id="IPR007499">
    <property type="entry name" value="ERF_bacteria_virus"/>
</dbReference>
<name>A0A6J5SVZ3_9CAUD</name>
<dbReference type="EMBL" id="LR797470">
    <property type="protein sequence ID" value="CAB4218801.1"/>
    <property type="molecule type" value="Genomic_DNA"/>
</dbReference>
<gene>
    <name evidence="1" type="ORF">UFOVP1608_52</name>
</gene>
<sequence>MSENLTIQAALAAVMGDVREVAKKDRNTSQNFNFRGIDAVVNAVGPALRAHGVIVMPEVLEHSYATVTVGRNATSMGHTIIKVRYRFTGPAGDFLDCVVLGEAMDAGDKATPKAMSVAFRTALLQALALPTDEPDPDASTFERSSAPIVAPIKRELTDEIWDTLLGDMTHAVDLETLEGTAKTAATYDLPDDKRNQLRALYLEKKAALA</sequence>